<evidence type="ECO:0000313" key="2">
    <source>
        <dbReference type="Proteomes" id="UP001141806"/>
    </source>
</evidence>
<organism evidence="1 2">
    <name type="scientific">Protea cynaroides</name>
    <dbReference type="NCBI Taxonomy" id="273540"/>
    <lineage>
        <taxon>Eukaryota</taxon>
        <taxon>Viridiplantae</taxon>
        <taxon>Streptophyta</taxon>
        <taxon>Embryophyta</taxon>
        <taxon>Tracheophyta</taxon>
        <taxon>Spermatophyta</taxon>
        <taxon>Magnoliopsida</taxon>
        <taxon>Proteales</taxon>
        <taxon>Proteaceae</taxon>
        <taxon>Protea</taxon>
    </lineage>
</organism>
<dbReference type="Proteomes" id="UP001141806">
    <property type="component" value="Unassembled WGS sequence"/>
</dbReference>
<evidence type="ECO:0000313" key="1">
    <source>
        <dbReference type="EMBL" id="KAJ4979320.1"/>
    </source>
</evidence>
<dbReference type="OrthoDB" id="4062651at2759"/>
<sequence length="114" mass="12865">MSIQTIDWEVSASNKLHNDTSLLEFDLLSAGGDTVFLTTIDEESNSNVHRWTNIPSVDTPKEIPFKEIIAATNDFSESHRVAGLDFGTAYHGFLENRRHVLVKRLWDGEINALH</sequence>
<dbReference type="Gene3D" id="3.30.200.20">
    <property type="entry name" value="Phosphorylase Kinase, domain 1"/>
    <property type="match status" value="1"/>
</dbReference>
<accession>A0A9Q0R1C6</accession>
<keyword evidence="2" id="KW-1185">Reference proteome</keyword>
<reference evidence="1" key="1">
    <citation type="journal article" date="2023" name="Plant J.">
        <title>The genome of the king protea, Protea cynaroides.</title>
        <authorList>
            <person name="Chang J."/>
            <person name="Duong T.A."/>
            <person name="Schoeman C."/>
            <person name="Ma X."/>
            <person name="Roodt D."/>
            <person name="Barker N."/>
            <person name="Li Z."/>
            <person name="Van de Peer Y."/>
            <person name="Mizrachi E."/>
        </authorList>
    </citation>
    <scope>NUCLEOTIDE SEQUENCE</scope>
    <source>
        <tissue evidence="1">Young leaves</tissue>
    </source>
</reference>
<dbReference type="AlphaFoldDB" id="A0A9Q0R1C6"/>
<protein>
    <submittedName>
        <fullName evidence="1">Uncharacterized protein</fullName>
    </submittedName>
</protein>
<comment type="caution">
    <text evidence="1">The sequence shown here is derived from an EMBL/GenBank/DDBJ whole genome shotgun (WGS) entry which is preliminary data.</text>
</comment>
<gene>
    <name evidence="1" type="ORF">NE237_010100</name>
</gene>
<proteinExistence type="predicted"/>
<name>A0A9Q0R1C6_9MAGN</name>
<dbReference type="EMBL" id="JAMYWD010000002">
    <property type="protein sequence ID" value="KAJ4979320.1"/>
    <property type="molecule type" value="Genomic_DNA"/>
</dbReference>